<dbReference type="InterPro" id="IPR005656">
    <property type="entry name" value="MmgE_PrpD"/>
</dbReference>
<dbReference type="OrthoDB" id="9791416at2"/>
<dbReference type="RefSeq" id="WP_143947258.1">
    <property type="nucleotide sequence ID" value="NZ_BAABMB010000001.1"/>
</dbReference>
<accession>A0A556AWH8</accession>
<dbReference type="AlphaFoldDB" id="A0A556AWH8"/>
<dbReference type="InterPro" id="IPR045337">
    <property type="entry name" value="MmgE_PrpD_C"/>
</dbReference>
<dbReference type="PANTHER" id="PTHR16943">
    <property type="entry name" value="2-METHYLCITRATE DEHYDRATASE-RELATED"/>
    <property type="match status" value="1"/>
</dbReference>
<dbReference type="InterPro" id="IPR042183">
    <property type="entry name" value="MmgE/PrpD_sf_1"/>
</dbReference>
<dbReference type="Gene3D" id="1.10.4100.10">
    <property type="entry name" value="2-methylcitrate dehydratase PrpD"/>
    <property type="match status" value="1"/>
</dbReference>
<comment type="caution">
    <text evidence="4">The sequence shown here is derived from an EMBL/GenBank/DDBJ whole genome shotgun (WGS) entry which is preliminary data.</text>
</comment>
<feature type="domain" description="MmgE/PrpD N-terminal" evidence="2">
    <location>
        <begin position="16"/>
        <end position="238"/>
    </location>
</feature>
<dbReference type="EMBL" id="VLTJ01000010">
    <property type="protein sequence ID" value="TSH97303.1"/>
    <property type="molecule type" value="Genomic_DNA"/>
</dbReference>
<evidence type="ECO:0000256" key="1">
    <source>
        <dbReference type="ARBA" id="ARBA00006174"/>
    </source>
</evidence>
<dbReference type="Pfam" id="PF03972">
    <property type="entry name" value="MmgE_PrpD_N"/>
    <property type="match status" value="1"/>
</dbReference>
<evidence type="ECO:0000259" key="2">
    <source>
        <dbReference type="Pfam" id="PF03972"/>
    </source>
</evidence>
<keyword evidence="5" id="KW-1185">Reference proteome</keyword>
<feature type="domain" description="MmgE/PrpD C-terminal" evidence="3">
    <location>
        <begin position="257"/>
        <end position="409"/>
    </location>
</feature>
<dbReference type="PANTHER" id="PTHR16943:SF8">
    <property type="entry name" value="2-METHYLCITRATE DEHYDRATASE"/>
    <property type="match status" value="1"/>
</dbReference>
<dbReference type="Gene3D" id="3.30.1330.120">
    <property type="entry name" value="2-methylcitrate dehydratase PrpD"/>
    <property type="match status" value="1"/>
</dbReference>
<dbReference type="InterPro" id="IPR045336">
    <property type="entry name" value="MmgE_PrpD_N"/>
</dbReference>
<comment type="similarity">
    <text evidence="1">Belongs to the PrpD family.</text>
</comment>
<organism evidence="4 5">
    <name type="scientific">Verticiella sediminum</name>
    <dbReference type="NCBI Taxonomy" id="1247510"/>
    <lineage>
        <taxon>Bacteria</taxon>
        <taxon>Pseudomonadati</taxon>
        <taxon>Pseudomonadota</taxon>
        <taxon>Betaproteobacteria</taxon>
        <taxon>Burkholderiales</taxon>
        <taxon>Alcaligenaceae</taxon>
        <taxon>Verticiella</taxon>
    </lineage>
</organism>
<sequence>MTSPPSLSARLAALCLAPVGRHARERATLHILDWYGCAAAGAATATGAALWTGLMLPGRPGEAADPWHALLFDAAVGNILEMDDIHRAALCHPGPVIVPAALFVGRRLRAPGTAVLDAIVRGYEAAIRLGRAAGAGHYRHWHPTATCGVIGAAVASASLLELSGPATAHAIGHAATRAAGLWQVRLEPNMAKAWHNAHAAQTGVQAASLAQAGATAPAAILEGEKGFFAAMCPGADPHAVLAPTGDWQLHDTSIKPWPACRHTHPAIDAALVLRERLPGRQDPPARVDVATYADALGFCDNPMPRNPAEARFSLQHAVAVTLLHGEPGFPAFAPEMLQEPTVAAWRARIGPSLDDAAQQAYPAHFGAALTLRWGDGRVLEARLADARGDPERPLAPQAVAAKARANLAAGGWPPARTDTLVAHCLGLPMTSTPISLPHIPLPTEVLLS</sequence>
<name>A0A556AWH8_9BURK</name>
<evidence type="ECO:0000259" key="3">
    <source>
        <dbReference type="Pfam" id="PF19305"/>
    </source>
</evidence>
<dbReference type="Proteomes" id="UP000318405">
    <property type="component" value="Unassembled WGS sequence"/>
</dbReference>
<proteinExistence type="inferred from homology"/>
<dbReference type="SUPFAM" id="SSF103378">
    <property type="entry name" value="2-methylcitrate dehydratase PrpD"/>
    <property type="match status" value="1"/>
</dbReference>
<evidence type="ECO:0000313" key="5">
    <source>
        <dbReference type="Proteomes" id="UP000318405"/>
    </source>
</evidence>
<protein>
    <submittedName>
        <fullName evidence="4">MmgE/PrpD family protein</fullName>
    </submittedName>
</protein>
<gene>
    <name evidence="4" type="ORF">FOZ76_06120</name>
</gene>
<evidence type="ECO:0000313" key="4">
    <source>
        <dbReference type="EMBL" id="TSH97303.1"/>
    </source>
</evidence>
<dbReference type="Pfam" id="PF19305">
    <property type="entry name" value="MmgE_PrpD_C"/>
    <property type="match status" value="1"/>
</dbReference>
<dbReference type="InterPro" id="IPR036148">
    <property type="entry name" value="MmgE/PrpD_sf"/>
</dbReference>
<dbReference type="GO" id="GO:0016829">
    <property type="term" value="F:lyase activity"/>
    <property type="evidence" value="ECO:0007669"/>
    <property type="project" value="InterPro"/>
</dbReference>
<reference evidence="4 5" key="1">
    <citation type="submission" date="2019-07" db="EMBL/GenBank/DDBJ databases">
        <title>Qingshengfaniella alkalisoli gen. nov., sp. nov., isolated from saline soil.</title>
        <authorList>
            <person name="Xu L."/>
            <person name="Huang X.-X."/>
            <person name="Sun J.-Q."/>
        </authorList>
    </citation>
    <scope>NUCLEOTIDE SEQUENCE [LARGE SCALE GENOMIC DNA]</scope>
    <source>
        <strain evidence="4 5">DSM 27279</strain>
    </source>
</reference>
<dbReference type="InterPro" id="IPR042188">
    <property type="entry name" value="MmgE/PrpD_sf_2"/>
</dbReference>